<dbReference type="Pfam" id="PF13899">
    <property type="entry name" value="Thioredoxin_7"/>
    <property type="match status" value="1"/>
</dbReference>
<dbReference type="PROSITE" id="PS50033">
    <property type="entry name" value="UBX"/>
    <property type="match status" value="1"/>
</dbReference>
<accession>A0A7S3XCA0</accession>
<organism evidence="3">
    <name type="scientific">Picocystis salinarum</name>
    <dbReference type="NCBI Taxonomy" id="88271"/>
    <lineage>
        <taxon>Eukaryota</taxon>
        <taxon>Viridiplantae</taxon>
        <taxon>Chlorophyta</taxon>
        <taxon>Picocystophyceae</taxon>
        <taxon>Picocystales</taxon>
        <taxon>Picocystaceae</taxon>
        <taxon>Picocystis</taxon>
    </lineage>
</organism>
<dbReference type="InterPro" id="IPR003903">
    <property type="entry name" value="UIM_dom"/>
</dbReference>
<feature type="region of interest" description="Disordered" evidence="1">
    <location>
        <begin position="210"/>
        <end position="240"/>
    </location>
</feature>
<dbReference type="SMART" id="SM00594">
    <property type="entry name" value="UAS"/>
    <property type="match status" value="1"/>
</dbReference>
<dbReference type="AlphaFoldDB" id="A0A7S3XCA0"/>
<proteinExistence type="predicted"/>
<dbReference type="InterPro" id="IPR001012">
    <property type="entry name" value="UBX_dom"/>
</dbReference>
<dbReference type="GO" id="GO:0043161">
    <property type="term" value="P:proteasome-mediated ubiquitin-dependent protein catabolic process"/>
    <property type="evidence" value="ECO:0007669"/>
    <property type="project" value="TreeGrafter"/>
</dbReference>
<dbReference type="Gene3D" id="3.10.20.90">
    <property type="entry name" value="Phosphatidylinositol 3-kinase Catalytic Subunit, Chain A, domain 1"/>
    <property type="match status" value="1"/>
</dbReference>
<name>A0A7S3XCA0_9CHLO</name>
<dbReference type="InterPro" id="IPR050730">
    <property type="entry name" value="UBX_domain-protein"/>
</dbReference>
<dbReference type="InterPro" id="IPR029071">
    <property type="entry name" value="Ubiquitin-like_domsf"/>
</dbReference>
<dbReference type="CDD" id="cd01767">
    <property type="entry name" value="UBX"/>
    <property type="match status" value="1"/>
</dbReference>
<sequence length="390" mass="42872">MDVEGAIQELCAATGATVEVARNLLEACQGDPERAAQLYFAEATGEAEVRPPDAVKVDVLYADQPRTDVPRDAVDAFRGFKDDSRELAKLFAPPEAMLFRGGLDKAKEKACEQGRWLLVNVQSSTEFASHRLNRDLWTDELVQSTVMASFVFWQTYHNADEGAKACHFYKLEHLPVIMVIDPVTGQKLVQWTGYVSPEKLMENLLPFLDRGPLDGGPPPVSLKRTRSNETPATKKPDHVQLGLSSDDAELAAAIAASLEASETAQETIGEGPSAVPEAADDAHEERESTELQDLLQAVQELQPEPDAGNPQSCRVAVRLPGGGRIQRRFLRDQRVRLLHVYCMQELEEARRGRAFQLSPSVPGSSPLQDMEATIAQSGVADSILNMKWTD</sequence>
<reference evidence="3" key="1">
    <citation type="submission" date="2021-01" db="EMBL/GenBank/DDBJ databases">
        <authorList>
            <person name="Corre E."/>
            <person name="Pelletier E."/>
            <person name="Niang G."/>
            <person name="Scheremetjew M."/>
            <person name="Finn R."/>
            <person name="Kale V."/>
            <person name="Holt S."/>
            <person name="Cochrane G."/>
            <person name="Meng A."/>
            <person name="Brown T."/>
            <person name="Cohen L."/>
        </authorList>
    </citation>
    <scope>NUCLEOTIDE SEQUENCE</scope>
    <source>
        <strain evidence="3">CCMP1897</strain>
    </source>
</reference>
<evidence type="ECO:0000313" key="3">
    <source>
        <dbReference type="EMBL" id="CAE0609767.1"/>
    </source>
</evidence>
<dbReference type="Pfam" id="PF14555">
    <property type="entry name" value="UBA_4"/>
    <property type="match status" value="1"/>
</dbReference>
<feature type="region of interest" description="Disordered" evidence="1">
    <location>
        <begin position="261"/>
        <end position="288"/>
    </location>
</feature>
<dbReference type="Gene3D" id="1.10.8.10">
    <property type="entry name" value="DNA helicase RuvA subunit, C-terminal domain"/>
    <property type="match status" value="1"/>
</dbReference>
<dbReference type="PROSITE" id="PS50330">
    <property type="entry name" value="UIM"/>
    <property type="match status" value="1"/>
</dbReference>
<evidence type="ECO:0000256" key="1">
    <source>
        <dbReference type="SAM" id="MobiDB-lite"/>
    </source>
</evidence>
<dbReference type="GO" id="GO:0043130">
    <property type="term" value="F:ubiquitin binding"/>
    <property type="evidence" value="ECO:0007669"/>
    <property type="project" value="TreeGrafter"/>
</dbReference>
<feature type="domain" description="UBX" evidence="2">
    <location>
        <begin position="308"/>
        <end position="387"/>
    </location>
</feature>
<dbReference type="EMBL" id="HBIS01003958">
    <property type="protein sequence ID" value="CAE0609767.1"/>
    <property type="molecule type" value="Transcribed_RNA"/>
</dbReference>
<evidence type="ECO:0000259" key="2">
    <source>
        <dbReference type="PROSITE" id="PS50033"/>
    </source>
</evidence>
<dbReference type="PANTHER" id="PTHR23322:SF6">
    <property type="entry name" value="UBX DOMAIN-CONTAINING PROTEIN 7"/>
    <property type="match status" value="1"/>
</dbReference>
<dbReference type="GO" id="GO:0005634">
    <property type="term" value="C:nucleus"/>
    <property type="evidence" value="ECO:0007669"/>
    <property type="project" value="TreeGrafter"/>
</dbReference>
<gene>
    <name evidence="3" type="ORF">PSAL00342_LOCUS3586</name>
</gene>
<dbReference type="CDD" id="cd02958">
    <property type="entry name" value="UAS"/>
    <property type="match status" value="1"/>
</dbReference>
<dbReference type="SUPFAM" id="SSF54236">
    <property type="entry name" value="Ubiquitin-like"/>
    <property type="match status" value="1"/>
</dbReference>
<protein>
    <recommendedName>
        <fullName evidence="2">UBX domain-containing protein</fullName>
    </recommendedName>
</protein>
<dbReference type="Pfam" id="PF00789">
    <property type="entry name" value="UBX"/>
    <property type="match status" value="1"/>
</dbReference>
<dbReference type="SUPFAM" id="SSF52833">
    <property type="entry name" value="Thioredoxin-like"/>
    <property type="match status" value="1"/>
</dbReference>
<dbReference type="Gene3D" id="3.40.30.10">
    <property type="entry name" value="Glutaredoxin"/>
    <property type="match status" value="1"/>
</dbReference>
<dbReference type="InterPro" id="IPR006577">
    <property type="entry name" value="UAS"/>
</dbReference>
<dbReference type="PANTHER" id="PTHR23322">
    <property type="entry name" value="FAS-ASSOCIATED PROTEIN"/>
    <property type="match status" value="1"/>
</dbReference>
<dbReference type="InterPro" id="IPR036249">
    <property type="entry name" value="Thioredoxin-like_sf"/>
</dbReference>